<evidence type="ECO:0000256" key="7">
    <source>
        <dbReference type="ARBA" id="ARBA00022777"/>
    </source>
</evidence>
<dbReference type="GO" id="GO:0005524">
    <property type="term" value="F:ATP binding"/>
    <property type="evidence" value="ECO:0007669"/>
    <property type="project" value="UniProtKB-KW"/>
</dbReference>
<keyword evidence="6" id="KW-0547">Nucleotide-binding</keyword>
<keyword evidence="7" id="KW-0418">Kinase</keyword>
<evidence type="ECO:0000256" key="10">
    <source>
        <dbReference type="RuleBase" id="RU004082"/>
    </source>
</evidence>
<dbReference type="Pfam" id="PF00485">
    <property type="entry name" value="PRK"/>
    <property type="match status" value="1"/>
</dbReference>
<dbReference type="NCBIfam" id="NF005655">
    <property type="entry name" value="PRK07429.1"/>
    <property type="match status" value="1"/>
</dbReference>
<organism evidence="12">
    <name type="scientific">Chromera velia CCMP2878</name>
    <dbReference type="NCBI Taxonomy" id="1169474"/>
    <lineage>
        <taxon>Eukaryota</taxon>
        <taxon>Sar</taxon>
        <taxon>Alveolata</taxon>
        <taxon>Colpodellida</taxon>
        <taxon>Chromeraceae</taxon>
        <taxon>Chromera</taxon>
    </lineage>
</organism>
<evidence type="ECO:0000313" key="12">
    <source>
        <dbReference type="EMBL" id="CEM05364.1"/>
    </source>
</evidence>
<comment type="pathway">
    <text evidence="1">Carbohydrate biosynthesis; Calvin cycle.</text>
</comment>
<dbReference type="InterPro" id="IPR006083">
    <property type="entry name" value="PRK/URK"/>
</dbReference>
<protein>
    <recommendedName>
        <fullName evidence="10">Phosphoribulokinase</fullName>
        <ecNumber evidence="10">2.7.1.19</ecNumber>
    </recommendedName>
</protein>
<evidence type="ECO:0000256" key="5">
    <source>
        <dbReference type="ARBA" id="ARBA00022679"/>
    </source>
</evidence>
<sequence length="399" mass="43520">MKFTIVATIFASANAGLANLRGRQSAFVLPGGVSGPSSHRDGPATLLEALKALEKPVVVGLAADSGCGKTTFMRRIASILEGELKPNPLINNPKTNDETNTQVSDLLTTICLDDYHKLDRKGRAETGLSALHPDANDFVTMEKQVKMVKTEAPKTFDKVIYNHVTGEIDAAEPVELTDLMIFEGLHPMFAEGVRQTLDYAIYLDVVDDVKFAWKIQRDHEERGHSIESIKKSIEGRKPDFSAYIEPQKSKADVVCQILPSDVFPGNANKGRDLRVRLITITPNKAKGHPDPFTIPDMEIFNADKSEGFVVKSYKESWMGKDADVIDIDGGSTDINMLLQIVDKLGNISEKARARVKEGLTKFADAPGSTNASGLLQTLLGAMIVKVYDNTHGKADAAIL</sequence>
<evidence type="ECO:0000256" key="8">
    <source>
        <dbReference type="ARBA" id="ARBA00022840"/>
    </source>
</evidence>
<dbReference type="GO" id="GO:0008974">
    <property type="term" value="F:phosphoribulokinase activity"/>
    <property type="evidence" value="ECO:0007669"/>
    <property type="project" value="UniProtKB-EC"/>
</dbReference>
<dbReference type="VEuPathDB" id="CryptoDB:Cvel_14585"/>
<feature type="domain" description="Phosphoribulokinase/uridine kinase" evidence="11">
    <location>
        <begin position="58"/>
        <end position="260"/>
    </location>
</feature>
<dbReference type="SUPFAM" id="SSF52540">
    <property type="entry name" value="P-loop containing nucleoside triphosphate hydrolases"/>
    <property type="match status" value="1"/>
</dbReference>
<dbReference type="InterPro" id="IPR027417">
    <property type="entry name" value="P-loop_NTPase"/>
</dbReference>
<comment type="similarity">
    <text evidence="2 10">Belongs to the phosphoribulokinase family.</text>
</comment>
<evidence type="ECO:0000256" key="1">
    <source>
        <dbReference type="ARBA" id="ARBA00005215"/>
    </source>
</evidence>
<dbReference type="EMBL" id="CDMZ01000048">
    <property type="protein sequence ID" value="CEM05364.1"/>
    <property type="molecule type" value="Genomic_DNA"/>
</dbReference>
<dbReference type="GO" id="GO:0019253">
    <property type="term" value="P:reductive pentose-phosphate cycle"/>
    <property type="evidence" value="ECO:0007669"/>
    <property type="project" value="UniProtKB-UniPathway"/>
</dbReference>
<keyword evidence="3" id="KW-0602">Photosynthesis</keyword>
<dbReference type="EC" id="2.7.1.19" evidence="10"/>
<keyword evidence="5" id="KW-0808">Transferase</keyword>
<dbReference type="PROSITE" id="PS00567">
    <property type="entry name" value="PHOSPHORIBULOKINASE"/>
    <property type="match status" value="1"/>
</dbReference>
<evidence type="ECO:0000256" key="2">
    <source>
        <dbReference type="ARBA" id="ARBA00009719"/>
    </source>
</evidence>
<accession>A0A0G4F1Y9</accession>
<dbReference type="AlphaFoldDB" id="A0A0G4F1Y9"/>
<keyword evidence="4" id="KW-0113">Calvin cycle</keyword>
<evidence type="ECO:0000256" key="3">
    <source>
        <dbReference type="ARBA" id="ARBA00022531"/>
    </source>
</evidence>
<evidence type="ECO:0000256" key="4">
    <source>
        <dbReference type="ARBA" id="ARBA00022567"/>
    </source>
</evidence>
<dbReference type="PhylomeDB" id="A0A0G4F1Y9"/>
<evidence type="ECO:0000256" key="6">
    <source>
        <dbReference type="ARBA" id="ARBA00022741"/>
    </source>
</evidence>
<dbReference type="PANTHER" id="PTHR10285">
    <property type="entry name" value="URIDINE KINASE"/>
    <property type="match status" value="1"/>
</dbReference>
<proteinExistence type="inferred from homology"/>
<reference evidence="12" key="1">
    <citation type="submission" date="2014-11" db="EMBL/GenBank/DDBJ databases">
        <authorList>
            <person name="Otto D Thomas"/>
            <person name="Naeem Raeece"/>
        </authorList>
    </citation>
    <scope>NUCLEOTIDE SEQUENCE</scope>
</reference>
<dbReference type="Gene3D" id="3.40.50.300">
    <property type="entry name" value="P-loop containing nucleotide triphosphate hydrolases"/>
    <property type="match status" value="1"/>
</dbReference>
<keyword evidence="8" id="KW-0067">ATP-binding</keyword>
<evidence type="ECO:0000259" key="11">
    <source>
        <dbReference type="Pfam" id="PF00485"/>
    </source>
</evidence>
<gene>
    <name evidence="12" type="ORF">Cvel_14585</name>
</gene>
<comment type="catalytic activity">
    <reaction evidence="9 10">
        <text>D-ribulose 5-phosphate + ATP = D-ribulose 1,5-bisphosphate + ADP + H(+)</text>
        <dbReference type="Rhea" id="RHEA:19365"/>
        <dbReference type="ChEBI" id="CHEBI:15378"/>
        <dbReference type="ChEBI" id="CHEBI:30616"/>
        <dbReference type="ChEBI" id="CHEBI:57870"/>
        <dbReference type="ChEBI" id="CHEBI:58121"/>
        <dbReference type="ChEBI" id="CHEBI:456216"/>
        <dbReference type="EC" id="2.7.1.19"/>
    </reaction>
</comment>
<evidence type="ECO:0000256" key="9">
    <source>
        <dbReference type="ARBA" id="ARBA00047663"/>
    </source>
</evidence>
<name>A0A0G4F1Y9_9ALVE</name>
<dbReference type="UniPathway" id="UPA00116"/>
<dbReference type="PRINTS" id="PR00478">
    <property type="entry name" value="PHRIBLKINASE"/>
</dbReference>
<dbReference type="InterPro" id="IPR006082">
    <property type="entry name" value="PRK"/>
</dbReference>